<dbReference type="Proteomes" id="UP000476055">
    <property type="component" value="Unassembled WGS sequence"/>
</dbReference>
<accession>A0A6L5YG26</accession>
<dbReference type="Gene3D" id="1.10.3790.10">
    <property type="entry name" value="NinB"/>
    <property type="match status" value="1"/>
</dbReference>
<dbReference type="AlphaFoldDB" id="A0A6L5YG26"/>
<organism evidence="1 2">
    <name type="scientific">Waltera intestinalis</name>
    <dbReference type="NCBI Taxonomy" id="2606635"/>
    <lineage>
        <taxon>Bacteria</taxon>
        <taxon>Bacillati</taxon>
        <taxon>Bacillota</taxon>
        <taxon>Clostridia</taxon>
        <taxon>Lachnospirales</taxon>
        <taxon>Lachnospiraceae</taxon>
        <taxon>Waltera</taxon>
    </lineage>
</organism>
<gene>
    <name evidence="1" type="ORF">FYJ59_03175</name>
</gene>
<evidence type="ECO:0000313" key="2">
    <source>
        <dbReference type="Proteomes" id="UP000476055"/>
    </source>
</evidence>
<name>A0A6L5YG26_9FIRM</name>
<sequence length="178" mass="20098">MEFTGKVSGITMDYATGKYNISFQAESADAVTSQYDSIKDIDRLVITAKKYRKKRSLDANAYAWVLMTKIADAQEYPTTKEEIYEKMLKDYGVLEEVDGAPITVTVKACVDMSRISGHWLLIKNNGTFKAYAMIKGSSEYDTKEMSHFIDGLVREAKDLGIETLPPAELEQMLKVWKP</sequence>
<dbReference type="RefSeq" id="WP_154495222.1">
    <property type="nucleotide sequence ID" value="NZ_VUMU01000002.1"/>
</dbReference>
<reference evidence="1 2" key="1">
    <citation type="submission" date="2019-08" db="EMBL/GenBank/DDBJ databases">
        <title>In-depth cultivation of the pig gut microbiome towards novel bacterial diversity and tailored functional studies.</title>
        <authorList>
            <person name="Wylensek D."/>
            <person name="Hitch T.C.A."/>
            <person name="Clavel T."/>
        </authorList>
    </citation>
    <scope>NUCLEOTIDE SEQUENCE [LARGE SCALE GENOMIC DNA]</scope>
    <source>
        <strain evidence="1 2">WCA3-601-WT-6H</strain>
    </source>
</reference>
<comment type="caution">
    <text evidence="1">The sequence shown here is derived from an EMBL/GenBank/DDBJ whole genome shotgun (WGS) entry which is preliminary data.</text>
</comment>
<proteinExistence type="predicted"/>
<dbReference type="InterPro" id="IPR036619">
    <property type="entry name" value="NinB_sf"/>
</dbReference>
<evidence type="ECO:0000313" key="1">
    <source>
        <dbReference type="EMBL" id="MST57256.1"/>
    </source>
</evidence>
<dbReference type="EMBL" id="VUMU01000002">
    <property type="protein sequence ID" value="MST57256.1"/>
    <property type="molecule type" value="Genomic_DNA"/>
</dbReference>
<keyword evidence="2" id="KW-1185">Reference proteome</keyword>
<protein>
    <submittedName>
        <fullName evidence="1">Uncharacterized protein</fullName>
    </submittedName>
</protein>